<dbReference type="PhylomeDB" id="B4NWE0"/>
<reference evidence="1 2" key="2">
    <citation type="journal article" date="2007" name="PLoS Biol.">
        <title>Principles of genome evolution in the Drosophila melanogaster species group.</title>
        <authorList>
            <person name="Ranz J.M."/>
            <person name="Maurin D."/>
            <person name="Chan Y.S."/>
            <person name="von Grotthuss M."/>
            <person name="Hillier L.W."/>
            <person name="Roote J."/>
            <person name="Ashburner M."/>
            <person name="Bergman C.M."/>
        </authorList>
    </citation>
    <scope>NUCLEOTIDE SEQUENCE [LARGE SCALE GENOMIC DNA]</scope>
    <source>
        <strain evidence="2">Tai18E2 / Tucson 14021-0261.01</strain>
    </source>
</reference>
<protein>
    <submittedName>
        <fullName evidence="1">Uncharacterized protein</fullName>
    </submittedName>
</protein>
<gene>
    <name evidence="1" type="primary">Dyak\GE18736</name>
    <name evidence="1" type="synonym">dyak_GLEANR_2521</name>
    <name evidence="1" type="synonym">GE18736</name>
    <name evidence="1" type="ORF">Dyak_GE18736</name>
</gene>
<organism evidence="1 2">
    <name type="scientific">Drosophila yakuba</name>
    <name type="common">Fruit fly</name>
    <dbReference type="NCBI Taxonomy" id="7245"/>
    <lineage>
        <taxon>Eukaryota</taxon>
        <taxon>Metazoa</taxon>
        <taxon>Ecdysozoa</taxon>
        <taxon>Arthropoda</taxon>
        <taxon>Hexapoda</taxon>
        <taxon>Insecta</taxon>
        <taxon>Pterygota</taxon>
        <taxon>Neoptera</taxon>
        <taxon>Endopterygota</taxon>
        <taxon>Diptera</taxon>
        <taxon>Brachycera</taxon>
        <taxon>Muscomorpha</taxon>
        <taxon>Ephydroidea</taxon>
        <taxon>Drosophilidae</taxon>
        <taxon>Drosophila</taxon>
        <taxon>Sophophora</taxon>
    </lineage>
</organism>
<dbReference type="HOGENOM" id="CLU_119704_0_0_1"/>
<dbReference type="OMA" id="ADWWEDS"/>
<sequence length="145" mass="16708">MLQEMITALEPYPEYEEYRKTMQDYVEQGKTIVKSSRLEDKVAFVKGFNERGDQPVLTGSPAKKQALTRPIDHFRSNMIFKVLTEFHNKLLKAADDLERVVRFPDSSSKGELFRLLQQYRTSGIGSLTEEIASRILALKDKYQCA</sequence>
<dbReference type="Proteomes" id="UP000002282">
    <property type="component" value="Chromosome 2L"/>
</dbReference>
<dbReference type="OrthoDB" id="7841631at2759"/>
<dbReference type="EMBL" id="CM000157">
    <property type="protein sequence ID" value="EDW88457.1"/>
    <property type="molecule type" value="Genomic_DNA"/>
</dbReference>
<keyword evidence="2" id="KW-1185">Reference proteome</keyword>
<evidence type="ECO:0000313" key="2">
    <source>
        <dbReference type="Proteomes" id="UP000002282"/>
    </source>
</evidence>
<evidence type="ECO:0000313" key="1">
    <source>
        <dbReference type="EMBL" id="EDW88457.1"/>
    </source>
</evidence>
<dbReference type="KEGG" id="dya:Dyak_GE18736"/>
<reference evidence="1 2" key="1">
    <citation type="journal article" date="2007" name="Nature">
        <title>Evolution of genes and genomes on the Drosophila phylogeny.</title>
        <authorList>
            <consortium name="Drosophila 12 Genomes Consortium"/>
            <person name="Clark A.G."/>
            <person name="Eisen M.B."/>
            <person name="Smith D.R."/>
            <person name="Bergman C.M."/>
            <person name="Oliver B."/>
            <person name="Markow T.A."/>
            <person name="Kaufman T.C."/>
            <person name="Kellis M."/>
            <person name="Gelbart W."/>
            <person name="Iyer V.N."/>
            <person name="Pollard D.A."/>
            <person name="Sackton T.B."/>
            <person name="Larracuente A.M."/>
            <person name="Singh N.D."/>
            <person name="Abad J.P."/>
            <person name="Abt D.N."/>
            <person name="Adryan B."/>
            <person name="Aguade M."/>
            <person name="Akashi H."/>
            <person name="Anderson W.W."/>
            <person name="Aquadro C.F."/>
            <person name="Ardell D.H."/>
            <person name="Arguello R."/>
            <person name="Artieri C.G."/>
            <person name="Barbash D.A."/>
            <person name="Barker D."/>
            <person name="Barsanti P."/>
            <person name="Batterham P."/>
            <person name="Batzoglou S."/>
            <person name="Begun D."/>
            <person name="Bhutkar A."/>
            <person name="Blanco E."/>
            <person name="Bosak S.A."/>
            <person name="Bradley R.K."/>
            <person name="Brand A.D."/>
            <person name="Brent M.R."/>
            <person name="Brooks A.N."/>
            <person name="Brown R.H."/>
            <person name="Butlin R.K."/>
            <person name="Caggese C."/>
            <person name="Calvi B.R."/>
            <person name="Bernardo de Carvalho A."/>
            <person name="Caspi A."/>
            <person name="Castrezana S."/>
            <person name="Celniker S.E."/>
            <person name="Chang J.L."/>
            <person name="Chapple C."/>
            <person name="Chatterji S."/>
            <person name="Chinwalla A."/>
            <person name="Civetta A."/>
            <person name="Clifton S.W."/>
            <person name="Comeron J.M."/>
            <person name="Costello J.C."/>
            <person name="Coyne J.A."/>
            <person name="Daub J."/>
            <person name="David R.G."/>
            <person name="Delcher A.L."/>
            <person name="Delehaunty K."/>
            <person name="Do C.B."/>
            <person name="Ebling H."/>
            <person name="Edwards K."/>
            <person name="Eickbush T."/>
            <person name="Evans J.D."/>
            <person name="Filipski A."/>
            <person name="Findeiss S."/>
            <person name="Freyhult E."/>
            <person name="Fulton L."/>
            <person name="Fulton R."/>
            <person name="Garcia A.C."/>
            <person name="Gardiner A."/>
            <person name="Garfield D.A."/>
            <person name="Garvin B.E."/>
            <person name="Gibson G."/>
            <person name="Gilbert D."/>
            <person name="Gnerre S."/>
            <person name="Godfrey J."/>
            <person name="Good R."/>
            <person name="Gotea V."/>
            <person name="Gravely B."/>
            <person name="Greenberg A.J."/>
            <person name="Griffiths-Jones S."/>
            <person name="Gross S."/>
            <person name="Guigo R."/>
            <person name="Gustafson E.A."/>
            <person name="Haerty W."/>
            <person name="Hahn M.W."/>
            <person name="Halligan D.L."/>
            <person name="Halpern A.L."/>
            <person name="Halter G.M."/>
            <person name="Han M.V."/>
            <person name="Heger A."/>
            <person name="Hillier L."/>
            <person name="Hinrichs A.S."/>
            <person name="Holmes I."/>
            <person name="Hoskins R.A."/>
            <person name="Hubisz M.J."/>
            <person name="Hultmark D."/>
            <person name="Huntley M.A."/>
            <person name="Jaffe D.B."/>
            <person name="Jagadeeshan S."/>
            <person name="Jeck W.R."/>
            <person name="Johnson J."/>
            <person name="Jones C.D."/>
            <person name="Jordan W.C."/>
            <person name="Karpen G.H."/>
            <person name="Kataoka E."/>
            <person name="Keightley P.D."/>
            <person name="Kheradpour P."/>
            <person name="Kirkness E.F."/>
            <person name="Koerich L.B."/>
            <person name="Kristiansen K."/>
            <person name="Kudrna D."/>
            <person name="Kulathinal R.J."/>
            <person name="Kumar S."/>
            <person name="Kwok R."/>
            <person name="Lander E."/>
            <person name="Langley C.H."/>
            <person name="Lapoint R."/>
            <person name="Lazzaro B.P."/>
            <person name="Lee S.J."/>
            <person name="Levesque L."/>
            <person name="Li R."/>
            <person name="Lin C.F."/>
            <person name="Lin M.F."/>
            <person name="Lindblad-Toh K."/>
            <person name="Llopart A."/>
            <person name="Long M."/>
            <person name="Low L."/>
            <person name="Lozovsky E."/>
            <person name="Lu J."/>
            <person name="Luo M."/>
            <person name="Machado C.A."/>
            <person name="Makalowski W."/>
            <person name="Marzo M."/>
            <person name="Matsuda M."/>
            <person name="Matzkin L."/>
            <person name="McAllister B."/>
            <person name="McBride C.S."/>
            <person name="McKernan B."/>
            <person name="McKernan K."/>
            <person name="Mendez-Lago M."/>
            <person name="Minx P."/>
            <person name="Mollenhauer M.U."/>
            <person name="Montooth K."/>
            <person name="Mount S.M."/>
            <person name="Mu X."/>
            <person name="Myers E."/>
            <person name="Negre B."/>
            <person name="Newfeld S."/>
            <person name="Nielsen R."/>
            <person name="Noor M.A."/>
            <person name="O'Grady P."/>
            <person name="Pachter L."/>
            <person name="Papaceit M."/>
            <person name="Parisi M.J."/>
            <person name="Parisi M."/>
            <person name="Parts L."/>
            <person name="Pedersen J.S."/>
            <person name="Pesole G."/>
            <person name="Phillippy A.M."/>
            <person name="Ponting C.P."/>
            <person name="Pop M."/>
            <person name="Porcelli D."/>
            <person name="Powell J.R."/>
            <person name="Prohaska S."/>
            <person name="Pruitt K."/>
            <person name="Puig M."/>
            <person name="Quesneville H."/>
            <person name="Ram K.R."/>
            <person name="Rand D."/>
            <person name="Rasmussen M.D."/>
            <person name="Reed L.K."/>
            <person name="Reenan R."/>
            <person name="Reily A."/>
            <person name="Remington K.A."/>
            <person name="Rieger T.T."/>
            <person name="Ritchie M.G."/>
            <person name="Robin C."/>
            <person name="Rogers Y.H."/>
            <person name="Rohde C."/>
            <person name="Rozas J."/>
            <person name="Rubenfield M.J."/>
            <person name="Ruiz A."/>
            <person name="Russo S."/>
            <person name="Salzberg S.L."/>
            <person name="Sanchez-Gracia A."/>
            <person name="Saranga D.J."/>
            <person name="Sato H."/>
            <person name="Schaeffer S.W."/>
            <person name="Schatz M.C."/>
            <person name="Schlenke T."/>
            <person name="Schwartz R."/>
            <person name="Segarra C."/>
            <person name="Singh R.S."/>
            <person name="Sirot L."/>
            <person name="Sirota M."/>
            <person name="Sisneros N.B."/>
            <person name="Smith C.D."/>
            <person name="Smith T.F."/>
            <person name="Spieth J."/>
            <person name="Stage D.E."/>
            <person name="Stark A."/>
            <person name="Stephan W."/>
            <person name="Strausberg R.L."/>
            <person name="Strempel S."/>
            <person name="Sturgill D."/>
            <person name="Sutton G."/>
            <person name="Sutton G.G."/>
            <person name="Tao W."/>
            <person name="Teichmann S."/>
            <person name="Tobari Y.N."/>
            <person name="Tomimura Y."/>
            <person name="Tsolas J.M."/>
            <person name="Valente V.L."/>
            <person name="Venter E."/>
            <person name="Venter J.C."/>
            <person name="Vicario S."/>
            <person name="Vieira F.G."/>
            <person name="Vilella A.J."/>
            <person name="Villasante A."/>
            <person name="Walenz B."/>
            <person name="Wang J."/>
            <person name="Wasserman M."/>
            <person name="Watts T."/>
            <person name="Wilson D."/>
            <person name="Wilson R.K."/>
            <person name="Wing R.A."/>
            <person name="Wolfner M.F."/>
            <person name="Wong A."/>
            <person name="Wong G.K."/>
            <person name="Wu C.I."/>
            <person name="Wu G."/>
            <person name="Yamamoto D."/>
            <person name="Yang H.P."/>
            <person name="Yang S.P."/>
            <person name="Yorke J.A."/>
            <person name="Yoshida K."/>
            <person name="Zdobnov E."/>
            <person name="Zhang P."/>
            <person name="Zhang Y."/>
            <person name="Zimin A.V."/>
            <person name="Baldwin J."/>
            <person name="Abdouelleil A."/>
            <person name="Abdulkadir J."/>
            <person name="Abebe A."/>
            <person name="Abera B."/>
            <person name="Abreu J."/>
            <person name="Acer S.C."/>
            <person name="Aftuck L."/>
            <person name="Alexander A."/>
            <person name="An P."/>
            <person name="Anderson E."/>
            <person name="Anderson S."/>
            <person name="Arachi H."/>
            <person name="Azer M."/>
            <person name="Bachantsang P."/>
            <person name="Barry A."/>
            <person name="Bayul T."/>
            <person name="Berlin A."/>
            <person name="Bessette D."/>
            <person name="Bloom T."/>
            <person name="Blye J."/>
            <person name="Boguslavskiy L."/>
            <person name="Bonnet C."/>
            <person name="Boukhgalter B."/>
            <person name="Bourzgui I."/>
            <person name="Brown A."/>
            <person name="Cahill P."/>
            <person name="Channer S."/>
            <person name="Cheshatsang Y."/>
            <person name="Chuda L."/>
            <person name="Citroen M."/>
            <person name="Collymore A."/>
            <person name="Cooke P."/>
            <person name="Costello M."/>
            <person name="D'Aco K."/>
            <person name="Daza R."/>
            <person name="De Haan G."/>
            <person name="DeGray S."/>
            <person name="DeMaso C."/>
            <person name="Dhargay N."/>
            <person name="Dooley K."/>
            <person name="Dooley E."/>
            <person name="Doricent M."/>
            <person name="Dorje P."/>
            <person name="Dorjee K."/>
            <person name="Dupes A."/>
            <person name="Elong R."/>
            <person name="Falk J."/>
            <person name="Farina A."/>
            <person name="Faro S."/>
            <person name="Ferguson D."/>
            <person name="Fisher S."/>
            <person name="Foley C.D."/>
            <person name="Franke A."/>
            <person name="Friedrich D."/>
            <person name="Gadbois L."/>
            <person name="Gearin G."/>
            <person name="Gearin C.R."/>
            <person name="Giannoukos G."/>
            <person name="Goode T."/>
            <person name="Graham J."/>
            <person name="Grandbois E."/>
            <person name="Grewal S."/>
            <person name="Gyaltsen K."/>
            <person name="Hafez N."/>
            <person name="Hagos B."/>
            <person name="Hall J."/>
            <person name="Henson C."/>
            <person name="Hollinger A."/>
            <person name="Honan T."/>
            <person name="Huard M.D."/>
            <person name="Hughes L."/>
            <person name="Hurhula B."/>
            <person name="Husby M.E."/>
            <person name="Kamat A."/>
            <person name="Kanga B."/>
            <person name="Kashin S."/>
            <person name="Khazanovich D."/>
            <person name="Kisner P."/>
            <person name="Lance K."/>
            <person name="Lara M."/>
            <person name="Lee W."/>
            <person name="Lennon N."/>
            <person name="Letendre F."/>
            <person name="LeVine R."/>
            <person name="Lipovsky A."/>
            <person name="Liu X."/>
            <person name="Liu J."/>
            <person name="Liu S."/>
            <person name="Lokyitsang T."/>
            <person name="Lokyitsang Y."/>
            <person name="Lubonja R."/>
            <person name="Lui A."/>
            <person name="MacDonald P."/>
            <person name="Magnisalis V."/>
            <person name="Maru K."/>
            <person name="Matthews C."/>
            <person name="McCusker W."/>
            <person name="McDonough S."/>
            <person name="Mehta T."/>
            <person name="Meldrim J."/>
            <person name="Meneus L."/>
            <person name="Mihai O."/>
            <person name="Mihalev A."/>
            <person name="Mihova T."/>
            <person name="Mittelman R."/>
            <person name="Mlenga V."/>
            <person name="Montmayeur A."/>
            <person name="Mulrain L."/>
            <person name="Navidi A."/>
            <person name="Naylor J."/>
            <person name="Negash T."/>
            <person name="Nguyen T."/>
            <person name="Nguyen N."/>
            <person name="Nicol R."/>
            <person name="Norbu C."/>
            <person name="Norbu N."/>
            <person name="Novod N."/>
            <person name="O'Neill B."/>
            <person name="Osman S."/>
            <person name="Markiewicz E."/>
            <person name="Oyono O.L."/>
            <person name="Patti C."/>
            <person name="Phunkhang P."/>
            <person name="Pierre F."/>
            <person name="Priest M."/>
            <person name="Raghuraman S."/>
            <person name="Rege F."/>
            <person name="Reyes R."/>
            <person name="Rise C."/>
            <person name="Rogov P."/>
            <person name="Ross K."/>
            <person name="Ryan E."/>
            <person name="Settipalli S."/>
            <person name="Shea T."/>
            <person name="Sherpa N."/>
            <person name="Shi L."/>
            <person name="Shih D."/>
            <person name="Sparrow T."/>
            <person name="Spaulding J."/>
            <person name="Stalker J."/>
            <person name="Stange-Thomann N."/>
            <person name="Stavropoulos S."/>
            <person name="Stone C."/>
            <person name="Strader C."/>
            <person name="Tesfaye S."/>
            <person name="Thomson T."/>
            <person name="Thoulutsang Y."/>
            <person name="Thoulutsang D."/>
            <person name="Topham K."/>
            <person name="Topping I."/>
            <person name="Tsamla T."/>
            <person name="Vassiliev H."/>
            <person name="Vo A."/>
            <person name="Wangchuk T."/>
            <person name="Wangdi T."/>
            <person name="Weiand M."/>
            <person name="Wilkinson J."/>
            <person name="Wilson A."/>
            <person name="Yadav S."/>
            <person name="Young G."/>
            <person name="Yu Q."/>
            <person name="Zembek L."/>
            <person name="Zhong D."/>
            <person name="Zimmer A."/>
            <person name="Zwirko Z."/>
            <person name="Jaffe D.B."/>
            <person name="Alvarez P."/>
            <person name="Brockman W."/>
            <person name="Butler J."/>
            <person name="Chin C."/>
            <person name="Gnerre S."/>
            <person name="Grabherr M."/>
            <person name="Kleber M."/>
            <person name="Mauceli E."/>
            <person name="MacCallum I."/>
        </authorList>
    </citation>
    <scope>NUCLEOTIDE SEQUENCE [LARGE SCALE GENOMIC DNA]</scope>
    <source>
        <strain evidence="2">Tai18E2 / Tucson 14021-0261.01</strain>
    </source>
</reference>
<accession>B4NWE0</accession>
<proteinExistence type="predicted"/>
<name>B4NWE0_DROYA</name>
<dbReference type="AlphaFoldDB" id="B4NWE0"/>